<dbReference type="GO" id="GO:0005737">
    <property type="term" value="C:cytoplasm"/>
    <property type="evidence" value="ECO:0007669"/>
    <property type="project" value="TreeGrafter"/>
</dbReference>
<keyword evidence="1" id="KW-0677">Repeat</keyword>
<protein>
    <submittedName>
        <fullName evidence="2">Uncharacterized protein</fullName>
    </submittedName>
</protein>
<reference evidence="2" key="1">
    <citation type="journal article" date="2023" name="Mol. Biol. Evol.">
        <title>Third-Generation Sequencing Reveals the Adaptive Role of the Epigenome in Three Deep-Sea Polychaetes.</title>
        <authorList>
            <person name="Perez M."/>
            <person name="Aroh O."/>
            <person name="Sun Y."/>
            <person name="Lan Y."/>
            <person name="Juniper S.K."/>
            <person name="Young C.R."/>
            <person name="Angers B."/>
            <person name="Qian P.Y."/>
        </authorList>
    </citation>
    <scope>NUCLEOTIDE SEQUENCE</scope>
    <source>
        <strain evidence="2">P08H-3</strain>
    </source>
</reference>
<dbReference type="AlphaFoldDB" id="A0AAD9JW14"/>
<dbReference type="SUPFAM" id="SSF52047">
    <property type="entry name" value="RNI-like"/>
    <property type="match status" value="1"/>
</dbReference>
<dbReference type="PANTHER" id="PTHR14224:SF37">
    <property type="entry name" value="LEUCINE-RICH REPEAT-CONTAINING PROTEIN 14"/>
    <property type="match status" value="1"/>
</dbReference>
<dbReference type="InterPro" id="IPR050694">
    <property type="entry name" value="LRRC14/PRAME"/>
</dbReference>
<proteinExistence type="predicted"/>
<evidence type="ECO:0000256" key="1">
    <source>
        <dbReference type="ARBA" id="ARBA00022737"/>
    </source>
</evidence>
<accession>A0AAD9JW14</accession>
<gene>
    <name evidence="2" type="ORF">LSH36_138g02015</name>
</gene>
<sequence>MFKYAALQNINYDSLQLNHNALEHEQQGRSTPRSLQLQCCAALCEQGGTAAAEALSSVPSHLAPVLLQEAMMSVYTSAIANIIANWPLPTLCFREVLCDVSKRDVFDEEMGLNVMLFKGITSRTKKCQLKTLDLRGLTLNWNFTKLIVQMWPLLSLKKTQRNVKRLTNIIIKTAGLKRDNRLAKETIPKILEELLNHDMAKHPAFTMHIAKGARVVVKLDYLEFSTQNNFFMEYLLANCLRSVTPLTIEPANIIIKSDLNVGDQILESIAPFIVFRGQDPNSLEGIWLENLEDNVFFVTCQDLEAFNNMTALAFPNCNIMLQEGRTRCRTSTRVQFTNMLSHFSQLTRLDLSQNSFAGCLREVLDALVCPLKYLSLRECDLIDRDIIELARSRHSTSLRHLDLSRICGLIPDDPFAVSTVMLLRNMRYFSSLSVVHLQQNQITDSNVDQLCQLLTEHWHKLKSFNITQNILSGDSVLRIVQVCSRTSIHHLRLPYLHNFLENFDIFQNACEDFSRQVKDVLKRCGRSDVEVQVCGLPYAVFGHV</sequence>
<evidence type="ECO:0000313" key="3">
    <source>
        <dbReference type="Proteomes" id="UP001208570"/>
    </source>
</evidence>
<keyword evidence="3" id="KW-1185">Reference proteome</keyword>
<organism evidence="2 3">
    <name type="scientific">Paralvinella palmiformis</name>
    <dbReference type="NCBI Taxonomy" id="53620"/>
    <lineage>
        <taxon>Eukaryota</taxon>
        <taxon>Metazoa</taxon>
        <taxon>Spiralia</taxon>
        <taxon>Lophotrochozoa</taxon>
        <taxon>Annelida</taxon>
        <taxon>Polychaeta</taxon>
        <taxon>Sedentaria</taxon>
        <taxon>Canalipalpata</taxon>
        <taxon>Terebellida</taxon>
        <taxon>Terebelliformia</taxon>
        <taxon>Alvinellidae</taxon>
        <taxon>Paralvinella</taxon>
    </lineage>
</organism>
<dbReference type="PANTHER" id="PTHR14224">
    <property type="entry name" value="SIMILAR TO PREFERENTIALLY EXPRESSED ANTIGEN IN MELANOMA-LIKE 3"/>
    <property type="match status" value="1"/>
</dbReference>
<dbReference type="EMBL" id="JAODUP010000138">
    <property type="protein sequence ID" value="KAK2160187.1"/>
    <property type="molecule type" value="Genomic_DNA"/>
</dbReference>
<dbReference type="Gene3D" id="3.80.10.10">
    <property type="entry name" value="Ribonuclease Inhibitor"/>
    <property type="match status" value="1"/>
</dbReference>
<comment type="caution">
    <text evidence="2">The sequence shown here is derived from an EMBL/GenBank/DDBJ whole genome shotgun (WGS) entry which is preliminary data.</text>
</comment>
<dbReference type="Proteomes" id="UP001208570">
    <property type="component" value="Unassembled WGS sequence"/>
</dbReference>
<evidence type="ECO:0000313" key="2">
    <source>
        <dbReference type="EMBL" id="KAK2160187.1"/>
    </source>
</evidence>
<name>A0AAD9JW14_9ANNE</name>
<dbReference type="InterPro" id="IPR032675">
    <property type="entry name" value="LRR_dom_sf"/>
</dbReference>